<gene>
    <name evidence="1" type="ORF">KP509_20G002900</name>
</gene>
<evidence type="ECO:0000313" key="2">
    <source>
        <dbReference type="Proteomes" id="UP000825935"/>
    </source>
</evidence>
<keyword evidence="2" id="KW-1185">Reference proteome</keyword>
<name>A0A8T2SEC5_CERRI</name>
<sequence length="69" mass="8354">MERTYFTMKMPRKYFAQDKVSLSFTDRLFLLIINDCTETWQISMNDPAYYCKPGVDVWDLTVTDHRFRC</sequence>
<organism evidence="1 2">
    <name type="scientific">Ceratopteris richardii</name>
    <name type="common">Triangle waterfern</name>
    <dbReference type="NCBI Taxonomy" id="49495"/>
    <lineage>
        <taxon>Eukaryota</taxon>
        <taxon>Viridiplantae</taxon>
        <taxon>Streptophyta</taxon>
        <taxon>Embryophyta</taxon>
        <taxon>Tracheophyta</taxon>
        <taxon>Polypodiopsida</taxon>
        <taxon>Polypodiidae</taxon>
        <taxon>Polypodiales</taxon>
        <taxon>Pteridineae</taxon>
        <taxon>Pteridaceae</taxon>
        <taxon>Parkerioideae</taxon>
        <taxon>Ceratopteris</taxon>
    </lineage>
</organism>
<dbReference type="EMBL" id="CM035425">
    <property type="protein sequence ID" value="KAH7330801.1"/>
    <property type="molecule type" value="Genomic_DNA"/>
</dbReference>
<dbReference type="Proteomes" id="UP000825935">
    <property type="component" value="Chromosome 20"/>
</dbReference>
<comment type="caution">
    <text evidence="1">The sequence shown here is derived from an EMBL/GenBank/DDBJ whole genome shotgun (WGS) entry which is preliminary data.</text>
</comment>
<evidence type="ECO:0000313" key="1">
    <source>
        <dbReference type="EMBL" id="KAH7330801.1"/>
    </source>
</evidence>
<dbReference type="AlphaFoldDB" id="A0A8T2SEC5"/>
<protein>
    <submittedName>
        <fullName evidence="1">Uncharacterized protein</fullName>
    </submittedName>
</protein>
<accession>A0A8T2SEC5</accession>
<proteinExistence type="predicted"/>
<reference evidence="1" key="1">
    <citation type="submission" date="2021-08" db="EMBL/GenBank/DDBJ databases">
        <title>WGS assembly of Ceratopteris richardii.</title>
        <authorList>
            <person name="Marchant D.B."/>
            <person name="Chen G."/>
            <person name="Jenkins J."/>
            <person name="Shu S."/>
            <person name="Leebens-Mack J."/>
            <person name="Grimwood J."/>
            <person name="Schmutz J."/>
            <person name="Soltis P."/>
            <person name="Soltis D."/>
            <person name="Chen Z.-H."/>
        </authorList>
    </citation>
    <scope>NUCLEOTIDE SEQUENCE</scope>
    <source>
        <strain evidence="1">Whitten #5841</strain>
        <tissue evidence="1">Leaf</tissue>
    </source>
</reference>